<proteinExistence type="inferred from homology"/>
<comment type="cofactor">
    <cofactor evidence="1">
        <name>Zn(2+)</name>
        <dbReference type="ChEBI" id="CHEBI:29105"/>
    </cofactor>
</comment>
<feature type="domain" description="Prenyltransferase alpha-alpha toroid" evidence="8">
    <location>
        <begin position="1"/>
        <end position="131"/>
    </location>
</feature>
<dbReference type="InterPro" id="IPR045089">
    <property type="entry name" value="PGGT1B-like"/>
</dbReference>
<gene>
    <name evidence="9" type="ORF">CTAYLR_009167</name>
</gene>
<protein>
    <recommendedName>
        <fullName evidence="8">Prenyltransferase alpha-alpha toroid domain-containing protein</fullName>
    </recommendedName>
</protein>
<dbReference type="Gene3D" id="1.50.10.20">
    <property type="match status" value="1"/>
</dbReference>
<evidence type="ECO:0000256" key="6">
    <source>
        <dbReference type="ARBA" id="ARBA00022737"/>
    </source>
</evidence>
<evidence type="ECO:0000313" key="9">
    <source>
        <dbReference type="EMBL" id="KAJ8608618.1"/>
    </source>
</evidence>
<dbReference type="Proteomes" id="UP001230188">
    <property type="component" value="Unassembled WGS sequence"/>
</dbReference>
<reference evidence="9" key="1">
    <citation type="submission" date="2023-01" db="EMBL/GenBank/DDBJ databases">
        <title>Metagenome sequencing of chrysophaentin producing Chrysophaeum taylorii.</title>
        <authorList>
            <person name="Davison J."/>
            <person name="Bewley C."/>
        </authorList>
    </citation>
    <scope>NUCLEOTIDE SEQUENCE</scope>
    <source>
        <strain evidence="9">NIES-1699</strain>
    </source>
</reference>
<comment type="similarity">
    <text evidence="2">Belongs to the protein prenyltransferase subunit beta family.</text>
</comment>
<evidence type="ECO:0000313" key="10">
    <source>
        <dbReference type="Proteomes" id="UP001230188"/>
    </source>
</evidence>
<keyword evidence="4" id="KW-0808">Transferase</keyword>
<dbReference type="Pfam" id="PF00432">
    <property type="entry name" value="Prenyltrans"/>
    <property type="match status" value="1"/>
</dbReference>
<keyword evidence="5" id="KW-0479">Metal-binding</keyword>
<dbReference type="GO" id="GO:0046872">
    <property type="term" value="F:metal ion binding"/>
    <property type="evidence" value="ECO:0007669"/>
    <property type="project" value="UniProtKB-KW"/>
</dbReference>
<dbReference type="PANTHER" id="PTHR11774:SF4">
    <property type="entry name" value="GERANYLGERANYL TRANSFERASE TYPE-1 SUBUNIT BETA"/>
    <property type="match status" value="1"/>
</dbReference>
<dbReference type="AlphaFoldDB" id="A0AAD7UIU4"/>
<dbReference type="GO" id="GO:0005953">
    <property type="term" value="C:CAAX-protein geranylgeranyltransferase complex"/>
    <property type="evidence" value="ECO:0007669"/>
    <property type="project" value="TreeGrafter"/>
</dbReference>
<organism evidence="9 10">
    <name type="scientific">Chrysophaeum taylorii</name>
    <dbReference type="NCBI Taxonomy" id="2483200"/>
    <lineage>
        <taxon>Eukaryota</taxon>
        <taxon>Sar</taxon>
        <taxon>Stramenopiles</taxon>
        <taxon>Ochrophyta</taxon>
        <taxon>Pelagophyceae</taxon>
        <taxon>Pelagomonadales</taxon>
        <taxon>Pelagomonadaceae</taxon>
        <taxon>Chrysophaeum</taxon>
    </lineage>
</organism>
<keyword evidence="3" id="KW-0637">Prenyltransferase</keyword>
<dbReference type="InterPro" id="IPR008930">
    <property type="entry name" value="Terpenoid_cyclase/PrenylTrfase"/>
</dbReference>
<evidence type="ECO:0000256" key="7">
    <source>
        <dbReference type="ARBA" id="ARBA00022833"/>
    </source>
</evidence>
<evidence type="ECO:0000256" key="4">
    <source>
        <dbReference type="ARBA" id="ARBA00022679"/>
    </source>
</evidence>
<evidence type="ECO:0000259" key="8">
    <source>
        <dbReference type="Pfam" id="PF00432"/>
    </source>
</evidence>
<name>A0AAD7UIU4_9STRA</name>
<evidence type="ECO:0000256" key="3">
    <source>
        <dbReference type="ARBA" id="ARBA00022602"/>
    </source>
</evidence>
<sequence>MTALYFCVVGLDMLRSLDDVDGIAEWVMRQWTPNGFKGSPDGSPHIAMTYTALAILATLGADLPSVDIRSFQRRGGSFAAAEDCESDVRFSYCAAVIHKLTTGAEFFEDPRPYIESCRCYDGGFGLVPGAPSSSIPTK</sequence>
<dbReference type="GO" id="GO:0004662">
    <property type="term" value="F:CAAX-protein geranylgeranyltransferase activity"/>
    <property type="evidence" value="ECO:0007669"/>
    <property type="project" value="TreeGrafter"/>
</dbReference>
<comment type="caution">
    <text evidence="9">The sequence shown here is derived from an EMBL/GenBank/DDBJ whole genome shotgun (WGS) entry which is preliminary data.</text>
</comment>
<dbReference type="InterPro" id="IPR001330">
    <property type="entry name" value="Prenyltrans"/>
</dbReference>
<dbReference type="PANTHER" id="PTHR11774">
    <property type="entry name" value="GERANYLGERANYL TRANSFERASE TYPE BETA SUBUNIT"/>
    <property type="match status" value="1"/>
</dbReference>
<dbReference type="EMBL" id="JAQMWT010000165">
    <property type="protein sequence ID" value="KAJ8608618.1"/>
    <property type="molecule type" value="Genomic_DNA"/>
</dbReference>
<accession>A0AAD7UIU4</accession>
<keyword evidence="10" id="KW-1185">Reference proteome</keyword>
<evidence type="ECO:0000256" key="5">
    <source>
        <dbReference type="ARBA" id="ARBA00022723"/>
    </source>
</evidence>
<keyword evidence="7" id="KW-0862">Zinc</keyword>
<keyword evidence="6" id="KW-0677">Repeat</keyword>
<evidence type="ECO:0000256" key="2">
    <source>
        <dbReference type="ARBA" id="ARBA00010497"/>
    </source>
</evidence>
<evidence type="ECO:0000256" key="1">
    <source>
        <dbReference type="ARBA" id="ARBA00001947"/>
    </source>
</evidence>
<dbReference type="SUPFAM" id="SSF48239">
    <property type="entry name" value="Terpenoid cyclases/Protein prenyltransferases"/>
    <property type="match status" value="1"/>
</dbReference>